<dbReference type="InterPro" id="IPR001789">
    <property type="entry name" value="Sig_transdc_resp-reg_receiver"/>
</dbReference>
<feature type="modified residue" description="4-aspartylphosphate" evidence="3">
    <location>
        <position position="50"/>
    </location>
</feature>
<dbReference type="CDD" id="cd06170">
    <property type="entry name" value="LuxR_C_like"/>
    <property type="match status" value="1"/>
</dbReference>
<evidence type="ECO:0000313" key="6">
    <source>
        <dbReference type="EMBL" id="PIM51850.1"/>
    </source>
</evidence>
<dbReference type="SUPFAM" id="SSF52172">
    <property type="entry name" value="CheY-like"/>
    <property type="match status" value="1"/>
</dbReference>
<dbReference type="AlphaFoldDB" id="A0A2G9C5X7"/>
<dbReference type="InterPro" id="IPR011006">
    <property type="entry name" value="CheY-like_superfamily"/>
</dbReference>
<dbReference type="InterPro" id="IPR058245">
    <property type="entry name" value="NreC/VraR/RcsB-like_REC"/>
</dbReference>
<dbReference type="PANTHER" id="PTHR43214">
    <property type="entry name" value="TWO-COMPONENT RESPONSE REGULATOR"/>
    <property type="match status" value="1"/>
</dbReference>
<dbReference type="PRINTS" id="PR00038">
    <property type="entry name" value="HTHLUXR"/>
</dbReference>
<evidence type="ECO:0000259" key="4">
    <source>
        <dbReference type="PROSITE" id="PS50043"/>
    </source>
</evidence>
<dbReference type="GO" id="GO:0006355">
    <property type="term" value="P:regulation of DNA-templated transcription"/>
    <property type="evidence" value="ECO:0007669"/>
    <property type="project" value="InterPro"/>
</dbReference>
<sequence length="200" mass="21874">MAVDDHALMRSGIASVIDAEPDMRLVAEASTGLEAVARFRQHQPDVTLMDLRMRDMDGIEAMTAIRREFPQARIVILTTFPGDFQAVRAMKAGACGYLLKGLMRTELIETIRGVHAGQLMVPAVIEAAIAEHAGSRTLSLRETQVLRLVALGHANKEVAESLSLTEETVKVHMRTILGKLSAKDRTHAVTIALKRGIIEL</sequence>
<evidence type="ECO:0000259" key="5">
    <source>
        <dbReference type="PROSITE" id="PS50110"/>
    </source>
</evidence>
<organism evidence="6 7">
    <name type="scientific">Roseateles chitinivorans</name>
    <dbReference type="NCBI Taxonomy" id="2917965"/>
    <lineage>
        <taxon>Bacteria</taxon>
        <taxon>Pseudomonadati</taxon>
        <taxon>Pseudomonadota</taxon>
        <taxon>Betaproteobacteria</taxon>
        <taxon>Burkholderiales</taxon>
        <taxon>Sphaerotilaceae</taxon>
        <taxon>Roseateles</taxon>
    </lineage>
</organism>
<keyword evidence="1 3" id="KW-0597">Phosphoprotein</keyword>
<name>A0A2G9C5X7_9BURK</name>
<dbReference type="SUPFAM" id="SSF46894">
    <property type="entry name" value="C-terminal effector domain of the bipartite response regulators"/>
    <property type="match status" value="1"/>
</dbReference>
<evidence type="ECO:0000313" key="7">
    <source>
        <dbReference type="Proteomes" id="UP000231501"/>
    </source>
</evidence>
<feature type="domain" description="HTH luxR-type" evidence="4">
    <location>
        <begin position="131"/>
        <end position="196"/>
    </location>
</feature>
<accession>A0A2G9C5X7</accession>
<dbReference type="PANTHER" id="PTHR43214:SF43">
    <property type="entry name" value="TWO-COMPONENT RESPONSE REGULATOR"/>
    <property type="match status" value="1"/>
</dbReference>
<dbReference type="PROSITE" id="PS50110">
    <property type="entry name" value="RESPONSE_REGULATORY"/>
    <property type="match status" value="1"/>
</dbReference>
<evidence type="ECO:0000256" key="3">
    <source>
        <dbReference type="PROSITE-ProRule" id="PRU00169"/>
    </source>
</evidence>
<keyword evidence="7" id="KW-1185">Reference proteome</keyword>
<dbReference type="GO" id="GO:0003677">
    <property type="term" value="F:DNA binding"/>
    <property type="evidence" value="ECO:0007669"/>
    <property type="project" value="UniProtKB-KW"/>
</dbReference>
<proteinExistence type="predicted"/>
<reference evidence="6 7" key="1">
    <citation type="submission" date="2017-11" db="EMBL/GenBank/DDBJ databases">
        <title>Draft genome sequence of Mitsuaria sp. HWN-4.</title>
        <authorList>
            <person name="Gundlapally S.R."/>
        </authorList>
    </citation>
    <scope>NUCLEOTIDE SEQUENCE [LARGE SCALE GENOMIC DNA]</scope>
    <source>
        <strain evidence="6 7">HWN-4</strain>
    </source>
</reference>
<dbReference type="EMBL" id="PEOG01000051">
    <property type="protein sequence ID" value="PIM51850.1"/>
    <property type="molecule type" value="Genomic_DNA"/>
</dbReference>
<evidence type="ECO:0000256" key="1">
    <source>
        <dbReference type="ARBA" id="ARBA00022553"/>
    </source>
</evidence>
<dbReference type="SMART" id="SM00421">
    <property type="entry name" value="HTH_LUXR"/>
    <property type="match status" value="1"/>
</dbReference>
<dbReference type="Gene3D" id="3.40.50.2300">
    <property type="match status" value="1"/>
</dbReference>
<dbReference type="Pfam" id="PF00072">
    <property type="entry name" value="Response_reg"/>
    <property type="match status" value="1"/>
</dbReference>
<dbReference type="InterPro" id="IPR016032">
    <property type="entry name" value="Sig_transdc_resp-reg_C-effctor"/>
</dbReference>
<feature type="domain" description="Response regulatory" evidence="5">
    <location>
        <begin position="1"/>
        <end position="115"/>
    </location>
</feature>
<dbReference type="CDD" id="cd17535">
    <property type="entry name" value="REC_NarL-like"/>
    <property type="match status" value="1"/>
</dbReference>
<dbReference type="Pfam" id="PF00196">
    <property type="entry name" value="GerE"/>
    <property type="match status" value="1"/>
</dbReference>
<dbReference type="InterPro" id="IPR039420">
    <property type="entry name" value="WalR-like"/>
</dbReference>
<protein>
    <submittedName>
        <fullName evidence="6">DNA-binding response regulator</fullName>
    </submittedName>
</protein>
<dbReference type="InterPro" id="IPR000792">
    <property type="entry name" value="Tscrpt_reg_LuxR_C"/>
</dbReference>
<gene>
    <name evidence="6" type="ORF">CS062_17635</name>
</gene>
<dbReference type="OrthoDB" id="9816469at2"/>
<keyword evidence="2 6" id="KW-0238">DNA-binding</keyword>
<dbReference type="PROSITE" id="PS50043">
    <property type="entry name" value="HTH_LUXR_2"/>
    <property type="match status" value="1"/>
</dbReference>
<dbReference type="SMART" id="SM00448">
    <property type="entry name" value="REC"/>
    <property type="match status" value="1"/>
</dbReference>
<dbReference type="GO" id="GO:0000160">
    <property type="term" value="P:phosphorelay signal transduction system"/>
    <property type="evidence" value="ECO:0007669"/>
    <property type="project" value="InterPro"/>
</dbReference>
<dbReference type="Proteomes" id="UP000231501">
    <property type="component" value="Unassembled WGS sequence"/>
</dbReference>
<comment type="caution">
    <text evidence="6">The sequence shown here is derived from an EMBL/GenBank/DDBJ whole genome shotgun (WGS) entry which is preliminary data.</text>
</comment>
<evidence type="ECO:0000256" key="2">
    <source>
        <dbReference type="ARBA" id="ARBA00023125"/>
    </source>
</evidence>